<keyword evidence="2" id="KW-1185">Reference proteome</keyword>
<proteinExistence type="predicted"/>
<dbReference type="Proteomes" id="UP001498421">
    <property type="component" value="Unassembled WGS sequence"/>
</dbReference>
<reference evidence="1 2" key="1">
    <citation type="journal article" date="2025" name="Microbiol. Resour. Announc.">
        <title>Draft genome sequences for Neonectria magnoliae and Neonectria punicea, canker pathogens of Liriodendron tulipifera and Acer saccharum in West Virginia.</title>
        <authorList>
            <person name="Petronek H.M."/>
            <person name="Kasson M.T."/>
            <person name="Metheny A.M."/>
            <person name="Stauder C.M."/>
            <person name="Lovett B."/>
            <person name="Lynch S.C."/>
            <person name="Garnas J.R."/>
            <person name="Kasson L.R."/>
            <person name="Stajich J.E."/>
        </authorList>
    </citation>
    <scope>NUCLEOTIDE SEQUENCE [LARGE SCALE GENOMIC DNA]</scope>
    <source>
        <strain evidence="1 2">NRRL 64651</strain>
    </source>
</reference>
<organism evidence="1 2">
    <name type="scientific">Neonectria magnoliae</name>
    <dbReference type="NCBI Taxonomy" id="2732573"/>
    <lineage>
        <taxon>Eukaryota</taxon>
        <taxon>Fungi</taxon>
        <taxon>Dikarya</taxon>
        <taxon>Ascomycota</taxon>
        <taxon>Pezizomycotina</taxon>
        <taxon>Sordariomycetes</taxon>
        <taxon>Hypocreomycetidae</taxon>
        <taxon>Hypocreales</taxon>
        <taxon>Nectriaceae</taxon>
        <taxon>Neonectria</taxon>
    </lineage>
</organism>
<name>A0ABR1IJP9_9HYPO</name>
<sequence length="129" mass="14044">MEPCSVAGTSIALAGTIAKLSTSLTIFIRDVREARAHIEAISLELNEVNDATKEMKVSTEALKQTTEAVKIDTSKILTAIAIPRRSPEILEHDRAMIHSEYLKDECASVDSTMVVADRSRSSSPLSKTE</sequence>
<evidence type="ECO:0000313" key="1">
    <source>
        <dbReference type="EMBL" id="KAK7433084.1"/>
    </source>
</evidence>
<gene>
    <name evidence="1" type="ORF">QQZ08_000013</name>
</gene>
<protein>
    <recommendedName>
        <fullName evidence="3">Fungal N-terminal domain-containing protein</fullName>
    </recommendedName>
</protein>
<evidence type="ECO:0008006" key="3">
    <source>
        <dbReference type="Google" id="ProtNLM"/>
    </source>
</evidence>
<evidence type="ECO:0000313" key="2">
    <source>
        <dbReference type="Proteomes" id="UP001498421"/>
    </source>
</evidence>
<dbReference type="EMBL" id="JAZAVK010000001">
    <property type="protein sequence ID" value="KAK7433084.1"/>
    <property type="molecule type" value="Genomic_DNA"/>
</dbReference>
<accession>A0ABR1IJP9</accession>
<comment type="caution">
    <text evidence="1">The sequence shown here is derived from an EMBL/GenBank/DDBJ whole genome shotgun (WGS) entry which is preliminary data.</text>
</comment>